<evidence type="ECO:0000313" key="3">
    <source>
        <dbReference type="EMBL" id="APZ94284.1"/>
    </source>
</evidence>
<feature type="transmembrane region" description="Helical" evidence="2">
    <location>
        <begin position="64"/>
        <end position="83"/>
    </location>
</feature>
<protein>
    <recommendedName>
        <fullName evidence="5">DUF4129 domain-containing protein</fullName>
    </recommendedName>
</protein>
<keyword evidence="2" id="KW-1133">Transmembrane helix</keyword>
<proteinExistence type="predicted"/>
<evidence type="ECO:0000256" key="2">
    <source>
        <dbReference type="SAM" id="Phobius"/>
    </source>
</evidence>
<feature type="transmembrane region" description="Helical" evidence="2">
    <location>
        <begin position="557"/>
        <end position="577"/>
    </location>
</feature>
<feature type="compositionally biased region" description="Polar residues" evidence="1">
    <location>
        <begin position="235"/>
        <end position="250"/>
    </location>
</feature>
<feature type="compositionally biased region" description="Polar residues" evidence="1">
    <location>
        <begin position="373"/>
        <end position="387"/>
    </location>
</feature>
<dbReference type="EMBL" id="CP017641">
    <property type="protein sequence ID" value="APZ94284.1"/>
    <property type="molecule type" value="Genomic_DNA"/>
</dbReference>
<reference evidence="3 4" key="1">
    <citation type="journal article" date="2016" name="Front. Microbiol.">
        <title>Fuerstia marisgermanicae gen. nov., sp. nov., an Unusual Member of the Phylum Planctomycetes from the German Wadden Sea.</title>
        <authorList>
            <person name="Kohn T."/>
            <person name="Heuer A."/>
            <person name="Jogler M."/>
            <person name="Vollmers J."/>
            <person name="Boedeker C."/>
            <person name="Bunk B."/>
            <person name="Rast P."/>
            <person name="Borchert D."/>
            <person name="Glockner I."/>
            <person name="Freese H.M."/>
            <person name="Klenk H.P."/>
            <person name="Overmann J."/>
            <person name="Kaster A.K."/>
            <person name="Rohde M."/>
            <person name="Wiegand S."/>
            <person name="Jogler C."/>
        </authorList>
    </citation>
    <scope>NUCLEOTIDE SEQUENCE [LARGE SCALE GENOMIC DNA]</scope>
    <source>
        <strain evidence="3 4">NH11</strain>
    </source>
</reference>
<keyword evidence="2" id="KW-0812">Transmembrane</keyword>
<accession>A0A1P8WJP3</accession>
<evidence type="ECO:0000313" key="4">
    <source>
        <dbReference type="Proteomes" id="UP000187735"/>
    </source>
</evidence>
<evidence type="ECO:0000256" key="1">
    <source>
        <dbReference type="SAM" id="MobiDB-lite"/>
    </source>
</evidence>
<dbReference type="KEGG" id="fmr:Fuma_03910"/>
<dbReference type="AlphaFoldDB" id="A0A1P8WJP3"/>
<feature type="compositionally biased region" description="Polar residues" evidence="1">
    <location>
        <begin position="283"/>
        <end position="300"/>
    </location>
</feature>
<gene>
    <name evidence="3" type="ORF">Fuma_03910</name>
</gene>
<evidence type="ECO:0008006" key="5">
    <source>
        <dbReference type="Google" id="ProtNLM"/>
    </source>
</evidence>
<feature type="region of interest" description="Disordered" evidence="1">
    <location>
        <begin position="148"/>
        <end position="167"/>
    </location>
</feature>
<feature type="region of interest" description="Disordered" evidence="1">
    <location>
        <begin position="477"/>
        <end position="516"/>
    </location>
</feature>
<keyword evidence="4" id="KW-1185">Reference proteome</keyword>
<name>A0A1P8WJP3_9PLAN</name>
<feature type="region of interest" description="Disordered" evidence="1">
    <location>
        <begin position="116"/>
        <end position="135"/>
    </location>
</feature>
<feature type="compositionally biased region" description="Basic and acidic residues" evidence="1">
    <location>
        <begin position="218"/>
        <end position="234"/>
    </location>
</feature>
<dbReference type="STRING" id="1891926.Fuma_03910"/>
<keyword evidence="2" id="KW-0472">Membrane</keyword>
<organism evidence="3 4">
    <name type="scientific">Fuerstiella marisgermanici</name>
    <dbReference type="NCBI Taxonomy" id="1891926"/>
    <lineage>
        <taxon>Bacteria</taxon>
        <taxon>Pseudomonadati</taxon>
        <taxon>Planctomycetota</taxon>
        <taxon>Planctomycetia</taxon>
        <taxon>Planctomycetales</taxon>
        <taxon>Planctomycetaceae</taxon>
        <taxon>Fuerstiella</taxon>
    </lineage>
</organism>
<feature type="region of interest" description="Disordered" evidence="1">
    <location>
        <begin position="192"/>
        <end position="456"/>
    </location>
</feature>
<feature type="compositionally biased region" description="Basic and acidic residues" evidence="1">
    <location>
        <begin position="428"/>
        <end position="441"/>
    </location>
</feature>
<feature type="compositionally biased region" description="Polar residues" evidence="1">
    <location>
        <begin position="399"/>
        <end position="409"/>
    </location>
</feature>
<feature type="compositionally biased region" description="Basic and acidic residues" evidence="1">
    <location>
        <begin position="305"/>
        <end position="327"/>
    </location>
</feature>
<feature type="compositionally biased region" description="Low complexity" evidence="1">
    <location>
        <begin position="265"/>
        <end position="282"/>
    </location>
</feature>
<sequence length="676" mass="74008" precursor="true">MSYNTWPPRTRKATTCGNRHEAMGTALPGLLATETERMKYRIRRANRMLANAEPCRIVVAGRRWPICLVAMMLLASLPAMAFAQPRHSSHRRLELPQNGTSDIQRQMQLLQQLQSLVGKQDDAASDATPPKFSPEQLKRLNDLMQQFGGKIPEGLMPDPKDVPPELMSEMMSNPQARQQIQKMLEQYARDRRLPQGNPSGSNGVLPPSTAPQPQIRQPRTDQPRTDTDQPRSDQQENQPQQNGTAPSGQPRSRSRSQVPNGEGNAPQAMPPFDQFQPDDMPASTNRMRPNGQSNRSQQPEMPSLEELRDRIQNKFREFERWNPEAKDSGTSPTLQPHDTHTDAGEIDIESVSDFLKKFKDVAADDLPPPATLQPDTQPEADTQTDSGNRPGAPPRESDQAQSADLQKSLQDAKRDLARNGLQQTLKNIVREAQAKAKEASKRQAAGGGASDAAGDAGLRDSLLRSLSGMSEKIVEIAKDAKFKQPSPSSRGQDRTTRTGRQNQSNDSGSGTSTIGQLKKSAGNFISGLAATPPTAAAQPPAGGGSNAGGSVAGGSTWLILVVLAVFAVVFGISMGVLRSKLPQHQSGRQVSVSEIRSKADVIAAFHQMAFQPPRTTEPWWTHQKVVDDLTTQPPVASTPARELGELYEQARYLPDEADFTPQQIQTAREALARYQQ</sequence>
<feature type="compositionally biased region" description="Polar residues" evidence="1">
    <location>
        <begin position="502"/>
        <end position="515"/>
    </location>
</feature>
<dbReference type="Proteomes" id="UP000187735">
    <property type="component" value="Chromosome"/>
</dbReference>